<comment type="caution">
    <text evidence="1">The sequence shown here is derived from an EMBL/GenBank/DDBJ whole genome shotgun (WGS) entry which is preliminary data.</text>
</comment>
<name>A0ABQ3S0G1_9ACTN</name>
<dbReference type="GeneID" id="91471150"/>
<accession>A0ABQ3S0G1</accession>
<dbReference type="EMBL" id="BNEB01000003">
    <property type="protein sequence ID" value="GHI61623.1"/>
    <property type="molecule type" value="Genomic_DNA"/>
</dbReference>
<reference evidence="2" key="1">
    <citation type="submission" date="2023-07" db="EMBL/GenBank/DDBJ databases">
        <title>Whole genome shotgun sequence of Streptomyces cacaoi subsp. asoensis NBRC 13813.</title>
        <authorList>
            <person name="Komaki H."/>
            <person name="Tamura T."/>
        </authorList>
    </citation>
    <scope>NUCLEOTIDE SEQUENCE [LARGE SCALE GENOMIC DNA]</scope>
    <source>
        <strain evidence="2">NBRC 13813</strain>
    </source>
</reference>
<evidence type="ECO:0000313" key="2">
    <source>
        <dbReference type="Proteomes" id="UP000649259"/>
    </source>
</evidence>
<gene>
    <name evidence="1" type="ORF">Saso_32730</name>
</gene>
<protein>
    <submittedName>
        <fullName evidence="1">Uncharacterized protein</fullName>
    </submittedName>
</protein>
<sequence>MREGDTSINSEINQQPIIFRSRPRPVPPTSVTAWRISALILTLSKFHGSSASADHLNILMHSLRTPTTRARFVAWWEGSFVAGIGSFNLEPSLEITIRLAHADGLVSVSPKGRIKLLEPGMQFALAIAREDDVLTEEKQFLESIVPISTAKLTRAMALIR</sequence>
<proteinExistence type="predicted"/>
<organism evidence="1 2">
    <name type="scientific">Streptomyces asoensis</name>
    <dbReference type="NCBI Taxonomy" id="249586"/>
    <lineage>
        <taxon>Bacteria</taxon>
        <taxon>Bacillati</taxon>
        <taxon>Actinomycetota</taxon>
        <taxon>Actinomycetes</taxon>
        <taxon>Kitasatosporales</taxon>
        <taxon>Streptomycetaceae</taxon>
        <taxon>Streptomyces</taxon>
    </lineage>
</organism>
<evidence type="ECO:0000313" key="1">
    <source>
        <dbReference type="EMBL" id="GHI61623.1"/>
    </source>
</evidence>
<keyword evidence="2" id="KW-1185">Reference proteome</keyword>
<dbReference type="RefSeq" id="WP_189920922.1">
    <property type="nucleotide sequence ID" value="NZ_BMSI01000004.1"/>
</dbReference>
<dbReference type="Proteomes" id="UP000649259">
    <property type="component" value="Unassembled WGS sequence"/>
</dbReference>